<evidence type="ECO:0000256" key="1">
    <source>
        <dbReference type="SAM" id="MobiDB-lite"/>
    </source>
</evidence>
<feature type="region of interest" description="Disordered" evidence="1">
    <location>
        <begin position="23"/>
        <end position="56"/>
    </location>
</feature>
<protein>
    <submittedName>
        <fullName evidence="2">Uncharacterized protein</fullName>
    </submittedName>
</protein>
<gene>
    <name evidence="2" type="ORF">LY79DRAFT_108094</name>
</gene>
<evidence type="ECO:0000313" key="3">
    <source>
        <dbReference type="Proteomes" id="UP001230504"/>
    </source>
</evidence>
<dbReference type="EMBL" id="JAHLJV010000016">
    <property type="protein sequence ID" value="KAK1595259.1"/>
    <property type="molecule type" value="Genomic_DNA"/>
</dbReference>
<dbReference type="RefSeq" id="XP_060416306.1">
    <property type="nucleotide sequence ID" value="XM_060550682.1"/>
</dbReference>
<dbReference type="GeneID" id="85434922"/>
<accession>A0AAD8Q5M6</accession>
<comment type="caution">
    <text evidence="2">The sequence shown here is derived from an EMBL/GenBank/DDBJ whole genome shotgun (WGS) entry which is preliminary data.</text>
</comment>
<sequence>MVQQGRRDGGIATRGHICGITRAAEVPEASGSHDAPGRDQKRTGEGTQAELVDRGPELEAGEIAGRVYQASARRIGRVPLGWEGIDGGEPLAGVIHLTSCYQSAGHLGGLGGALRGWCGRAMRSMKSRGKKRKSRRRLRRTRGNTPASNS</sequence>
<dbReference type="Proteomes" id="UP001230504">
    <property type="component" value="Unassembled WGS sequence"/>
</dbReference>
<feature type="region of interest" description="Disordered" evidence="1">
    <location>
        <begin position="122"/>
        <end position="150"/>
    </location>
</feature>
<dbReference type="AlphaFoldDB" id="A0AAD8Q5M6"/>
<feature type="compositionally biased region" description="Basic residues" evidence="1">
    <location>
        <begin position="123"/>
        <end position="142"/>
    </location>
</feature>
<feature type="compositionally biased region" description="Basic and acidic residues" evidence="1">
    <location>
        <begin position="35"/>
        <end position="44"/>
    </location>
</feature>
<organism evidence="2 3">
    <name type="scientific">Colletotrichum navitas</name>
    <dbReference type="NCBI Taxonomy" id="681940"/>
    <lineage>
        <taxon>Eukaryota</taxon>
        <taxon>Fungi</taxon>
        <taxon>Dikarya</taxon>
        <taxon>Ascomycota</taxon>
        <taxon>Pezizomycotina</taxon>
        <taxon>Sordariomycetes</taxon>
        <taxon>Hypocreomycetidae</taxon>
        <taxon>Glomerellales</taxon>
        <taxon>Glomerellaceae</taxon>
        <taxon>Colletotrichum</taxon>
        <taxon>Colletotrichum graminicola species complex</taxon>
    </lineage>
</organism>
<evidence type="ECO:0000313" key="2">
    <source>
        <dbReference type="EMBL" id="KAK1595259.1"/>
    </source>
</evidence>
<name>A0AAD8Q5M6_9PEZI</name>
<keyword evidence="3" id="KW-1185">Reference proteome</keyword>
<reference evidence="2" key="1">
    <citation type="submission" date="2021-06" db="EMBL/GenBank/DDBJ databases">
        <title>Comparative genomics, transcriptomics and evolutionary studies reveal genomic signatures of adaptation to plant cell wall in hemibiotrophic fungi.</title>
        <authorList>
            <consortium name="DOE Joint Genome Institute"/>
            <person name="Baroncelli R."/>
            <person name="Diaz J.F."/>
            <person name="Benocci T."/>
            <person name="Peng M."/>
            <person name="Battaglia E."/>
            <person name="Haridas S."/>
            <person name="Andreopoulos W."/>
            <person name="Labutti K."/>
            <person name="Pangilinan J."/>
            <person name="Floch G.L."/>
            <person name="Makela M.R."/>
            <person name="Henrissat B."/>
            <person name="Grigoriev I.V."/>
            <person name="Crouch J.A."/>
            <person name="De Vries R.P."/>
            <person name="Sukno S.A."/>
            <person name="Thon M.R."/>
        </authorList>
    </citation>
    <scope>NUCLEOTIDE SEQUENCE</scope>
    <source>
        <strain evidence="2">CBS 125086</strain>
    </source>
</reference>
<proteinExistence type="predicted"/>